<sequence>MFHRVLRAVFAVMTPGRFLPPNQKQDPIETPVSGKHLRQAVGAIFSIWRRERRLYEVAKLKFEKSIPKSISSPIFKTPGKHSR</sequence>
<protein>
    <submittedName>
        <fullName evidence="1">SFRICE_017212</fullName>
    </submittedName>
</protein>
<organism evidence="1">
    <name type="scientific">Spodoptera frugiperda</name>
    <name type="common">Fall armyworm</name>
    <dbReference type="NCBI Taxonomy" id="7108"/>
    <lineage>
        <taxon>Eukaryota</taxon>
        <taxon>Metazoa</taxon>
        <taxon>Ecdysozoa</taxon>
        <taxon>Arthropoda</taxon>
        <taxon>Hexapoda</taxon>
        <taxon>Insecta</taxon>
        <taxon>Pterygota</taxon>
        <taxon>Neoptera</taxon>
        <taxon>Endopterygota</taxon>
        <taxon>Lepidoptera</taxon>
        <taxon>Glossata</taxon>
        <taxon>Ditrysia</taxon>
        <taxon>Noctuoidea</taxon>
        <taxon>Noctuidae</taxon>
        <taxon>Amphipyrinae</taxon>
        <taxon>Spodoptera</taxon>
    </lineage>
</organism>
<gene>
    <name evidence="1" type="ORF">SFRICE_017212</name>
</gene>
<proteinExistence type="predicted"/>
<accession>A0A2H1WQ77</accession>
<reference evidence="1" key="1">
    <citation type="submission" date="2016-07" db="EMBL/GenBank/DDBJ databases">
        <authorList>
            <person name="Bretaudeau A."/>
        </authorList>
    </citation>
    <scope>NUCLEOTIDE SEQUENCE</scope>
    <source>
        <strain evidence="1">Rice</strain>
        <tissue evidence="1">Whole body</tissue>
    </source>
</reference>
<dbReference type="AlphaFoldDB" id="A0A2H1WQ77"/>
<evidence type="ECO:0000313" key="1">
    <source>
        <dbReference type="EMBL" id="SOQ55136.1"/>
    </source>
</evidence>
<name>A0A2H1WQ77_SPOFR</name>
<dbReference type="EMBL" id="ODYU01010184">
    <property type="protein sequence ID" value="SOQ55136.1"/>
    <property type="molecule type" value="Genomic_DNA"/>
</dbReference>